<dbReference type="InterPro" id="IPR007816">
    <property type="entry name" value="ResB-like_domain"/>
</dbReference>
<evidence type="ECO:0000313" key="9">
    <source>
        <dbReference type="Proteomes" id="UP000502260"/>
    </source>
</evidence>
<keyword evidence="5 6" id="KW-0472">Membrane</keyword>
<evidence type="ECO:0000256" key="1">
    <source>
        <dbReference type="ARBA" id="ARBA00004141"/>
    </source>
</evidence>
<keyword evidence="2 6" id="KW-0812">Transmembrane</keyword>
<protein>
    <submittedName>
        <fullName evidence="8">Cytochrome c biogenesis protein</fullName>
    </submittedName>
</protein>
<dbReference type="Proteomes" id="UP000502260">
    <property type="component" value="Chromosome"/>
</dbReference>
<organism evidence="8 9">
    <name type="scientific">Sulfurimicrobium lacus</name>
    <dbReference type="NCBI Taxonomy" id="2715678"/>
    <lineage>
        <taxon>Bacteria</taxon>
        <taxon>Pseudomonadati</taxon>
        <taxon>Pseudomonadota</taxon>
        <taxon>Betaproteobacteria</taxon>
        <taxon>Nitrosomonadales</taxon>
        <taxon>Sulfuricellaceae</taxon>
        <taxon>Sulfurimicrobium</taxon>
    </lineage>
</organism>
<accession>A0A6F8V7R6</accession>
<evidence type="ECO:0000256" key="3">
    <source>
        <dbReference type="ARBA" id="ARBA00022748"/>
    </source>
</evidence>
<comment type="subcellular location">
    <subcellularLocation>
        <location evidence="1">Membrane</location>
        <topology evidence="1">Multi-pass membrane protein</topology>
    </subcellularLocation>
</comment>
<evidence type="ECO:0000256" key="6">
    <source>
        <dbReference type="SAM" id="Phobius"/>
    </source>
</evidence>
<gene>
    <name evidence="8" type="ORF">SKTS_02460</name>
</gene>
<keyword evidence="9" id="KW-1185">Reference proteome</keyword>
<evidence type="ECO:0000256" key="2">
    <source>
        <dbReference type="ARBA" id="ARBA00022692"/>
    </source>
</evidence>
<feature type="domain" description="ResB-like" evidence="7">
    <location>
        <begin position="22"/>
        <end position="670"/>
    </location>
</feature>
<feature type="transmembrane region" description="Helical" evidence="6">
    <location>
        <begin position="75"/>
        <end position="93"/>
    </location>
</feature>
<evidence type="ECO:0000256" key="4">
    <source>
        <dbReference type="ARBA" id="ARBA00022989"/>
    </source>
</evidence>
<evidence type="ECO:0000259" key="7">
    <source>
        <dbReference type="Pfam" id="PF05140"/>
    </source>
</evidence>
<dbReference type="PANTHER" id="PTHR31566:SF0">
    <property type="entry name" value="CYTOCHROME C BIOGENESIS PROTEIN CCS1, CHLOROPLASTIC"/>
    <property type="match status" value="1"/>
</dbReference>
<feature type="transmembrane region" description="Helical" evidence="6">
    <location>
        <begin position="171"/>
        <end position="189"/>
    </location>
</feature>
<feature type="transmembrane region" description="Helical" evidence="6">
    <location>
        <begin position="21"/>
        <end position="42"/>
    </location>
</feature>
<dbReference type="AlphaFoldDB" id="A0A6F8V7R6"/>
<dbReference type="GO" id="GO:0017004">
    <property type="term" value="P:cytochrome complex assembly"/>
    <property type="evidence" value="ECO:0007669"/>
    <property type="project" value="UniProtKB-KW"/>
</dbReference>
<dbReference type="RefSeq" id="WP_342342999.1">
    <property type="nucleotide sequence ID" value="NZ_AP022853.1"/>
</dbReference>
<sequence length="682" mass="76681">MNTPNAFHRRLSQNIFELLSSMRLAISLLTVLAIASVIGTVLKQNEPYSNYVIQFGQFWFQVFESLGLYDVYHSGWFLTILAFLILSTGMCIFRNTPLMLREMRSFREHATEVSLRAFSHQAEFASTVPPDTLRVRLSQYLQGQGFRARIGAPNEAGDMLVAAKAGSYHRIGYTLTHTAIVVICLGGLIDGNIPLKVEQLVGWKKIETRDLPQSDVPAASRLSPANLSFRGGVTIPEGSSADVVFLNIGDGYLVQDLPFDIKLKKFRVEHYPTGQPKSFESDITITDKATHETVSQTIRVNHPLIYKGIAIYQASFGDGGTKLTMKGWNLFSPAQAPFTMHGVVKQASQMSNGNATYSVEFTEFRKFNIENFANENGDMASGWQNLLKYMQTGTTKAAKKDLRNVGPSFQYKIRDAQGQAREYFNYMLPIFLDDRWYILSGMRQAPNEPFRYIRIPLDEQSRIDGFMRLHAILLDKQAHPEIARHFAEFALQGEKISPSMMGKLEASTVKVLDIFAAGGFEALAKFIEKSVPAAEQEKAAQTYIKVLESAAVSAYRIAQAKAGQPATMNDSTLRFVRDSLNTTSDLFSYGAPVYLQLSEFDEVMASGLQLTRSPGKNIVYGGSLLLVLGVFFMFYVRERRIWLLVKPQSETVLFAMSTNRKTMDFEQEFNRHKEQLARLLKE</sequence>
<dbReference type="InterPro" id="IPR023494">
    <property type="entry name" value="Cyt_c_bgen_Ccs1/CcsB/ResB"/>
</dbReference>
<feature type="transmembrane region" description="Helical" evidence="6">
    <location>
        <begin position="618"/>
        <end position="636"/>
    </location>
</feature>
<name>A0A6F8V7R6_9PROT</name>
<keyword evidence="3" id="KW-0201">Cytochrome c-type biogenesis</keyword>
<proteinExistence type="predicted"/>
<keyword evidence="4 6" id="KW-1133">Transmembrane helix</keyword>
<dbReference type="PANTHER" id="PTHR31566">
    <property type="entry name" value="CYTOCHROME C BIOGENESIS PROTEIN CCS1, CHLOROPLASTIC"/>
    <property type="match status" value="1"/>
</dbReference>
<evidence type="ECO:0000313" key="8">
    <source>
        <dbReference type="EMBL" id="BCB25360.1"/>
    </source>
</evidence>
<reference evidence="9" key="1">
    <citation type="submission" date="2020-03" db="EMBL/GenBank/DDBJ databases">
        <title>Complete genome sequence of sulfur-oxidizing bacterium skT11.</title>
        <authorList>
            <person name="Kanda M."/>
            <person name="Kojima H."/>
            <person name="Fukui M."/>
        </authorList>
    </citation>
    <scope>NUCLEOTIDE SEQUENCE [LARGE SCALE GENOMIC DNA]</scope>
    <source>
        <strain evidence="9">skT11</strain>
    </source>
</reference>
<dbReference type="Pfam" id="PF05140">
    <property type="entry name" value="ResB"/>
    <property type="match status" value="1"/>
</dbReference>
<dbReference type="GO" id="GO:0016020">
    <property type="term" value="C:membrane"/>
    <property type="evidence" value="ECO:0007669"/>
    <property type="project" value="UniProtKB-SubCell"/>
</dbReference>
<evidence type="ECO:0000256" key="5">
    <source>
        <dbReference type="ARBA" id="ARBA00023136"/>
    </source>
</evidence>
<dbReference type="KEGG" id="slac:SKTS_02460"/>
<dbReference type="EMBL" id="AP022853">
    <property type="protein sequence ID" value="BCB25360.1"/>
    <property type="molecule type" value="Genomic_DNA"/>
</dbReference>